<evidence type="ECO:0000259" key="2">
    <source>
        <dbReference type="Pfam" id="PF12323"/>
    </source>
</evidence>
<name>A0A5N6AIS4_9ACTN</name>
<dbReference type="AlphaFoldDB" id="A0A5N6AIS4"/>
<comment type="caution">
    <text evidence="3">The sequence shown here is derived from an EMBL/GenBank/DDBJ whole genome shotgun (WGS) entry which is preliminary data.</text>
</comment>
<dbReference type="Pfam" id="PF12323">
    <property type="entry name" value="HTH_OrfB_IS605"/>
    <property type="match status" value="1"/>
</dbReference>
<keyword evidence="4" id="KW-1185">Reference proteome</keyword>
<dbReference type="RefSeq" id="WP_139666785.1">
    <property type="nucleotide sequence ID" value="NZ_VDLY02000004.1"/>
</dbReference>
<evidence type="ECO:0000313" key="3">
    <source>
        <dbReference type="EMBL" id="KAB8167770.1"/>
    </source>
</evidence>
<feature type="region of interest" description="Disordered" evidence="1">
    <location>
        <begin position="18"/>
        <end position="52"/>
    </location>
</feature>
<accession>A0A5N6AIS4</accession>
<organism evidence="3 4">
    <name type="scientific">Streptomyces mimosae</name>
    <dbReference type="NCBI Taxonomy" id="2586635"/>
    <lineage>
        <taxon>Bacteria</taxon>
        <taxon>Bacillati</taxon>
        <taxon>Actinomycetota</taxon>
        <taxon>Actinomycetes</taxon>
        <taxon>Kitasatosporales</taxon>
        <taxon>Streptomycetaceae</taxon>
        <taxon>Streptomyces</taxon>
    </lineage>
</organism>
<gene>
    <name evidence="3" type="ORF">FH607_007130</name>
</gene>
<dbReference type="EMBL" id="VDLY02000004">
    <property type="protein sequence ID" value="KAB8167770.1"/>
    <property type="molecule type" value="Genomic_DNA"/>
</dbReference>
<dbReference type="Proteomes" id="UP000314251">
    <property type="component" value="Unassembled WGS sequence"/>
</dbReference>
<proteinExistence type="predicted"/>
<feature type="domain" description="Transposase putative helix-turn-helix" evidence="2">
    <location>
        <begin position="1"/>
        <end position="25"/>
    </location>
</feature>
<dbReference type="InterPro" id="IPR021027">
    <property type="entry name" value="Transposase_put_HTH"/>
</dbReference>
<reference evidence="3" key="1">
    <citation type="submission" date="2019-10" db="EMBL/GenBank/DDBJ databases">
        <title>Nonomuraea sp. nov., isolated from Phyllanthus amarus.</title>
        <authorList>
            <person name="Klykleung N."/>
            <person name="Tanasupawat S."/>
        </authorList>
    </citation>
    <scope>NUCLEOTIDE SEQUENCE [LARGE SCALE GENOMIC DNA]</scope>
    <source>
        <strain evidence="3">3MP-10</strain>
    </source>
</reference>
<sequence length="52" mass="5844">MTRQVRRAFRYRFYPTSEQAAELSRKAKGSANRANRAPGWSTRPRGTGGNSS</sequence>
<protein>
    <submittedName>
        <fullName evidence="3">Helix-turn-helix domain-containing protein</fullName>
    </submittedName>
</protein>
<evidence type="ECO:0000313" key="4">
    <source>
        <dbReference type="Proteomes" id="UP000314251"/>
    </source>
</evidence>
<evidence type="ECO:0000256" key="1">
    <source>
        <dbReference type="SAM" id="MobiDB-lite"/>
    </source>
</evidence>